<reference evidence="2" key="1">
    <citation type="submission" date="2018-08" db="EMBL/GenBank/DDBJ databases">
        <authorList>
            <person name="Zhang J."/>
            <person name="Du Z.-J."/>
        </authorList>
    </citation>
    <scope>NUCLEOTIDE SEQUENCE [LARGE SCALE GENOMIC DNA]</scope>
    <source>
        <strain evidence="2">KCTC 52655</strain>
    </source>
</reference>
<sequence length="64" mass="7217">MHVDLTLLKKRIVYGEAFTGGPAVAETEFGQYNKVTVFYVKNIKIVACVTIEKCIFTLLTGRYN</sequence>
<dbReference type="AlphaFoldDB" id="A0A3D8M342"/>
<keyword evidence="2" id="KW-1185">Reference proteome</keyword>
<dbReference type="EMBL" id="QRHA01000014">
    <property type="protein sequence ID" value="RDV24109.1"/>
    <property type="molecule type" value="Genomic_DNA"/>
</dbReference>
<dbReference type="Proteomes" id="UP000256561">
    <property type="component" value="Unassembled WGS sequence"/>
</dbReference>
<proteinExistence type="predicted"/>
<name>A0A3D8M342_9ALTE</name>
<accession>A0A3D8M342</accession>
<evidence type="ECO:0000313" key="2">
    <source>
        <dbReference type="Proteomes" id="UP000256561"/>
    </source>
</evidence>
<gene>
    <name evidence="1" type="ORF">DXV75_15585</name>
</gene>
<evidence type="ECO:0000313" key="1">
    <source>
        <dbReference type="EMBL" id="RDV24109.1"/>
    </source>
</evidence>
<comment type="caution">
    <text evidence="1">The sequence shown here is derived from an EMBL/GenBank/DDBJ whole genome shotgun (WGS) entry which is preliminary data.</text>
</comment>
<organism evidence="1 2">
    <name type="scientific">Alteromonas aestuariivivens</name>
    <dbReference type="NCBI Taxonomy" id="1938339"/>
    <lineage>
        <taxon>Bacteria</taxon>
        <taxon>Pseudomonadati</taxon>
        <taxon>Pseudomonadota</taxon>
        <taxon>Gammaproteobacteria</taxon>
        <taxon>Alteromonadales</taxon>
        <taxon>Alteromonadaceae</taxon>
        <taxon>Alteromonas/Salinimonas group</taxon>
        <taxon>Alteromonas</taxon>
    </lineage>
</organism>
<protein>
    <submittedName>
        <fullName evidence="1">Uncharacterized protein</fullName>
    </submittedName>
</protein>